<proteinExistence type="inferred from homology"/>
<dbReference type="GO" id="GO:0005886">
    <property type="term" value="C:plasma membrane"/>
    <property type="evidence" value="ECO:0007669"/>
    <property type="project" value="TreeGrafter"/>
</dbReference>
<comment type="subcellular location">
    <subcellularLocation>
        <location evidence="2">Membrane</location>
        <topology evidence="2">Multi-pass membrane protein</topology>
    </subcellularLocation>
</comment>
<keyword evidence="15" id="KW-1185">Reference proteome</keyword>
<evidence type="ECO:0000256" key="10">
    <source>
        <dbReference type="ARBA" id="ARBA00023136"/>
    </source>
</evidence>
<evidence type="ECO:0000256" key="9">
    <source>
        <dbReference type="ARBA" id="ARBA00023004"/>
    </source>
</evidence>
<dbReference type="CDD" id="cd03499">
    <property type="entry name" value="SQR_TypeC_SdhC"/>
    <property type="match status" value="1"/>
</dbReference>
<name>A0A366HN59_9BURK</name>
<evidence type="ECO:0000256" key="7">
    <source>
        <dbReference type="ARBA" id="ARBA00022723"/>
    </source>
</evidence>
<keyword evidence="6 13" id="KW-0812">Transmembrane</keyword>
<keyword evidence="5 12" id="KW-0349">Heme</keyword>
<feature type="transmembrane region" description="Helical" evidence="13">
    <location>
        <begin position="21"/>
        <end position="42"/>
    </location>
</feature>
<evidence type="ECO:0000256" key="12">
    <source>
        <dbReference type="PIRSR" id="PIRSR000178-1"/>
    </source>
</evidence>
<dbReference type="SUPFAM" id="SSF81343">
    <property type="entry name" value="Fumarate reductase respiratory complex transmembrane subunits"/>
    <property type="match status" value="1"/>
</dbReference>
<dbReference type="PANTHER" id="PTHR10978:SF5">
    <property type="entry name" value="SUCCINATE DEHYDROGENASE CYTOCHROME B560 SUBUNIT, MITOCHONDRIAL"/>
    <property type="match status" value="1"/>
</dbReference>
<dbReference type="Pfam" id="PF01127">
    <property type="entry name" value="Sdh_cyt"/>
    <property type="match status" value="1"/>
</dbReference>
<keyword evidence="9 12" id="KW-0408">Iron</keyword>
<dbReference type="NCBIfam" id="TIGR02970">
    <property type="entry name" value="succ_dehyd_cytB"/>
    <property type="match status" value="1"/>
</dbReference>
<evidence type="ECO:0000256" key="5">
    <source>
        <dbReference type="ARBA" id="ARBA00022617"/>
    </source>
</evidence>
<dbReference type="Proteomes" id="UP000253628">
    <property type="component" value="Unassembled WGS sequence"/>
</dbReference>
<dbReference type="Gene3D" id="1.20.1300.10">
    <property type="entry name" value="Fumarate reductase/succinate dehydrogenase, transmembrane subunit"/>
    <property type="match status" value="1"/>
</dbReference>
<gene>
    <name evidence="14" type="ORF">DFR37_101527</name>
</gene>
<dbReference type="AlphaFoldDB" id="A0A366HN59"/>
<protein>
    <recommendedName>
        <fullName evidence="4">Succinate dehydrogenase cytochrome b556 subunit</fullName>
    </recommendedName>
</protein>
<dbReference type="OrthoDB" id="9799441at2"/>
<evidence type="ECO:0000313" key="14">
    <source>
        <dbReference type="EMBL" id="RBP43395.1"/>
    </source>
</evidence>
<dbReference type="InterPro" id="IPR014314">
    <property type="entry name" value="Succ_DH_cytb556"/>
</dbReference>
<dbReference type="GO" id="GO:0009055">
    <property type="term" value="F:electron transfer activity"/>
    <property type="evidence" value="ECO:0007669"/>
    <property type="project" value="InterPro"/>
</dbReference>
<comment type="function">
    <text evidence="1">Membrane-anchoring subunit of succinate dehydrogenase (SDH).</text>
</comment>
<dbReference type="InterPro" id="IPR034804">
    <property type="entry name" value="SQR/QFR_C/D"/>
</dbReference>
<evidence type="ECO:0000256" key="4">
    <source>
        <dbReference type="ARBA" id="ARBA00020076"/>
    </source>
</evidence>
<dbReference type="EMBL" id="QNRQ01000001">
    <property type="protein sequence ID" value="RBP43395.1"/>
    <property type="molecule type" value="Genomic_DNA"/>
</dbReference>
<organism evidence="14 15">
    <name type="scientific">Eoetvoesiella caeni</name>
    <dbReference type="NCBI Taxonomy" id="645616"/>
    <lineage>
        <taxon>Bacteria</taxon>
        <taxon>Pseudomonadati</taxon>
        <taxon>Pseudomonadota</taxon>
        <taxon>Betaproteobacteria</taxon>
        <taxon>Burkholderiales</taxon>
        <taxon>Alcaligenaceae</taxon>
        <taxon>Eoetvoesiella</taxon>
    </lineage>
</organism>
<evidence type="ECO:0000256" key="8">
    <source>
        <dbReference type="ARBA" id="ARBA00022989"/>
    </source>
</evidence>
<sequence length="122" mass="13196">MRRPVFFNVLQIQMPVGAITSICHRISGVLLALGLPFSIYALDLSLKDPGGYERAIGLLHSIPVRCAAVLFAWALGHHLLAGVRHLLSDIDIGSGLHQARRSAWIVNCVSPLFAVLAAMAFL</sequence>
<keyword evidence="8 13" id="KW-1133">Transmembrane helix</keyword>
<dbReference type="PIRSF" id="PIRSF000178">
    <property type="entry name" value="SDH_cyt_b560"/>
    <property type="match status" value="1"/>
</dbReference>
<evidence type="ECO:0000256" key="3">
    <source>
        <dbReference type="ARBA" id="ARBA00007244"/>
    </source>
</evidence>
<comment type="similarity">
    <text evidence="3">Belongs to the cytochrome b560 family.</text>
</comment>
<keyword evidence="10 13" id="KW-0472">Membrane</keyword>
<evidence type="ECO:0000256" key="2">
    <source>
        <dbReference type="ARBA" id="ARBA00004141"/>
    </source>
</evidence>
<evidence type="ECO:0000256" key="11">
    <source>
        <dbReference type="ARBA" id="ARBA00025912"/>
    </source>
</evidence>
<feature type="transmembrane region" description="Helical" evidence="13">
    <location>
        <begin position="62"/>
        <end position="81"/>
    </location>
</feature>
<dbReference type="GO" id="GO:0046872">
    <property type="term" value="F:metal ion binding"/>
    <property type="evidence" value="ECO:0007669"/>
    <property type="project" value="UniProtKB-KW"/>
</dbReference>
<dbReference type="RefSeq" id="WP_113931671.1">
    <property type="nucleotide sequence ID" value="NZ_JACCEU010000001.1"/>
</dbReference>
<feature type="transmembrane region" description="Helical" evidence="13">
    <location>
        <begin position="102"/>
        <end position="121"/>
    </location>
</feature>
<evidence type="ECO:0000256" key="13">
    <source>
        <dbReference type="SAM" id="Phobius"/>
    </source>
</evidence>
<feature type="binding site" description="axial binding residue" evidence="12">
    <location>
        <position position="78"/>
    </location>
    <ligand>
        <name>heme</name>
        <dbReference type="ChEBI" id="CHEBI:30413"/>
        <note>ligand shared with second transmembrane subunit</note>
    </ligand>
    <ligandPart>
        <name>Fe</name>
        <dbReference type="ChEBI" id="CHEBI:18248"/>
    </ligandPart>
</feature>
<keyword evidence="7 12" id="KW-0479">Metal-binding</keyword>
<reference evidence="14 15" key="1">
    <citation type="submission" date="2018-06" db="EMBL/GenBank/DDBJ databases">
        <title>Genomic Encyclopedia of Type Strains, Phase IV (KMG-IV): sequencing the most valuable type-strain genomes for metagenomic binning, comparative biology and taxonomic classification.</title>
        <authorList>
            <person name="Goeker M."/>
        </authorList>
    </citation>
    <scope>NUCLEOTIDE SEQUENCE [LARGE SCALE GENOMIC DNA]</scope>
    <source>
        <strain evidence="14 15">DSM 25520</strain>
    </source>
</reference>
<comment type="caution">
    <text evidence="14">The sequence shown here is derived from an EMBL/GenBank/DDBJ whole genome shotgun (WGS) entry which is preliminary data.</text>
</comment>
<dbReference type="GO" id="GO:0006099">
    <property type="term" value="P:tricarboxylic acid cycle"/>
    <property type="evidence" value="ECO:0007669"/>
    <property type="project" value="InterPro"/>
</dbReference>
<dbReference type="InterPro" id="IPR000701">
    <property type="entry name" value="SuccDH_FuR_B_TM-su"/>
</dbReference>
<comment type="cofactor">
    <cofactor evidence="12">
        <name>heme</name>
        <dbReference type="ChEBI" id="CHEBI:30413"/>
    </cofactor>
    <text evidence="12">The heme is bound between the two transmembrane subunits.</text>
</comment>
<evidence type="ECO:0000256" key="1">
    <source>
        <dbReference type="ARBA" id="ARBA00004050"/>
    </source>
</evidence>
<evidence type="ECO:0000313" key="15">
    <source>
        <dbReference type="Proteomes" id="UP000253628"/>
    </source>
</evidence>
<dbReference type="PROSITE" id="PS01000">
    <property type="entry name" value="SDH_CYT_1"/>
    <property type="match status" value="1"/>
</dbReference>
<dbReference type="PANTHER" id="PTHR10978">
    <property type="entry name" value="SUCCINATE DEHYDROGENASE CYTOCHROME B560 SUBUNIT"/>
    <property type="match status" value="1"/>
</dbReference>
<dbReference type="InterPro" id="IPR018495">
    <property type="entry name" value="Succ_DH_cyt_bsu_CS"/>
</dbReference>
<accession>A0A366HN59</accession>
<evidence type="ECO:0000256" key="6">
    <source>
        <dbReference type="ARBA" id="ARBA00022692"/>
    </source>
</evidence>
<comment type="subunit">
    <text evidence="11">Part of an enzyme complex containing four subunits: a flavoprotein, an iron-sulfur protein, plus two membrane-anchoring proteins, SdhC and SdhD. The complex can form homotrimers.</text>
</comment>